<protein>
    <recommendedName>
        <fullName evidence="3">Protein FAR1-RELATED SEQUENCE</fullName>
    </recommendedName>
</protein>
<proteinExistence type="predicted"/>
<evidence type="ECO:0000313" key="2">
    <source>
        <dbReference type="RefSeq" id="XP_039117538.1"/>
    </source>
</evidence>
<keyword evidence="1" id="KW-1185">Reference proteome</keyword>
<evidence type="ECO:0008006" key="3">
    <source>
        <dbReference type="Google" id="ProtNLM"/>
    </source>
</evidence>
<dbReference type="GeneID" id="120253285"/>
<sequence length="114" mass="13033">MASPSEAQSSYLDVWEVEDHIYNASEFESEKENENQPIIEDELHESNEAQGEEDNIEKATEVINQEVFLAPHVGMLFDSMDEAYDYYNQYAYKKGFSVKKGAIRKSEKDGNVIG</sequence>
<gene>
    <name evidence="2" type="primary">LOC120253285</name>
</gene>
<reference evidence="2" key="1">
    <citation type="submission" date="2025-08" db="UniProtKB">
        <authorList>
            <consortium name="RefSeq"/>
        </authorList>
    </citation>
    <scope>IDENTIFICATION</scope>
</reference>
<dbReference type="PANTHER" id="PTHR46328:SF27">
    <property type="entry name" value="OS12G0287500 PROTEIN"/>
    <property type="match status" value="1"/>
</dbReference>
<dbReference type="RefSeq" id="XP_039117538.1">
    <property type="nucleotide sequence ID" value="XM_039261604.1"/>
</dbReference>
<evidence type="ECO:0000313" key="1">
    <source>
        <dbReference type="Proteomes" id="UP001515500"/>
    </source>
</evidence>
<name>A0AB40ARW9_DIOCR</name>
<dbReference type="PANTHER" id="PTHR46328">
    <property type="entry name" value="FAR-RED IMPAIRED RESPONSIVE (FAR1) FAMILY PROTEIN-RELATED"/>
    <property type="match status" value="1"/>
</dbReference>
<organism evidence="1 2">
    <name type="scientific">Dioscorea cayennensis subsp. rotundata</name>
    <name type="common">White Guinea yam</name>
    <name type="synonym">Dioscorea rotundata</name>
    <dbReference type="NCBI Taxonomy" id="55577"/>
    <lineage>
        <taxon>Eukaryota</taxon>
        <taxon>Viridiplantae</taxon>
        <taxon>Streptophyta</taxon>
        <taxon>Embryophyta</taxon>
        <taxon>Tracheophyta</taxon>
        <taxon>Spermatophyta</taxon>
        <taxon>Magnoliopsida</taxon>
        <taxon>Liliopsida</taxon>
        <taxon>Dioscoreales</taxon>
        <taxon>Dioscoreaceae</taxon>
        <taxon>Dioscorea</taxon>
    </lineage>
</organism>
<accession>A0AB40ARW9</accession>
<dbReference type="Proteomes" id="UP001515500">
    <property type="component" value="Unplaced"/>
</dbReference>
<dbReference type="AlphaFoldDB" id="A0AB40ARW9"/>